<evidence type="ECO:0000313" key="2">
    <source>
        <dbReference type="Proteomes" id="UP000607653"/>
    </source>
</evidence>
<gene>
    <name evidence="1" type="ORF">HUJ06_027746</name>
</gene>
<sequence length="51" mass="5529">MSLIFLAGLMSESAYKILCLAHLSVALFVAGTYKIILTIQSVHWGTVTTKS</sequence>
<proteinExistence type="predicted"/>
<dbReference type="AlphaFoldDB" id="A0A822Y9L4"/>
<dbReference type="EMBL" id="DUZY01000002">
    <property type="protein sequence ID" value="DAD26278.1"/>
    <property type="molecule type" value="Genomic_DNA"/>
</dbReference>
<reference evidence="1 2" key="1">
    <citation type="journal article" date="2020" name="Mol. Biol. Evol.">
        <title>Distinct Expression and Methylation Patterns for Genes with Different Fates following a Single Whole-Genome Duplication in Flowering Plants.</title>
        <authorList>
            <person name="Shi T."/>
            <person name="Rahmani R.S."/>
            <person name="Gugger P.F."/>
            <person name="Wang M."/>
            <person name="Li H."/>
            <person name="Zhang Y."/>
            <person name="Li Z."/>
            <person name="Wang Q."/>
            <person name="Van de Peer Y."/>
            <person name="Marchal K."/>
            <person name="Chen J."/>
        </authorList>
    </citation>
    <scope>NUCLEOTIDE SEQUENCE [LARGE SCALE GENOMIC DNA]</scope>
    <source>
        <tissue evidence="1">Leaf</tissue>
    </source>
</reference>
<accession>A0A822Y9L4</accession>
<dbReference type="Proteomes" id="UP000607653">
    <property type="component" value="Unassembled WGS sequence"/>
</dbReference>
<comment type="caution">
    <text evidence="1">The sequence shown here is derived from an EMBL/GenBank/DDBJ whole genome shotgun (WGS) entry which is preliminary data.</text>
</comment>
<name>A0A822Y9L4_NELNU</name>
<protein>
    <submittedName>
        <fullName evidence="1">Uncharacterized protein</fullName>
    </submittedName>
</protein>
<organism evidence="1 2">
    <name type="scientific">Nelumbo nucifera</name>
    <name type="common">Sacred lotus</name>
    <dbReference type="NCBI Taxonomy" id="4432"/>
    <lineage>
        <taxon>Eukaryota</taxon>
        <taxon>Viridiplantae</taxon>
        <taxon>Streptophyta</taxon>
        <taxon>Embryophyta</taxon>
        <taxon>Tracheophyta</taxon>
        <taxon>Spermatophyta</taxon>
        <taxon>Magnoliopsida</taxon>
        <taxon>Proteales</taxon>
        <taxon>Nelumbonaceae</taxon>
        <taxon>Nelumbo</taxon>
    </lineage>
</organism>
<keyword evidence="2" id="KW-1185">Reference proteome</keyword>
<evidence type="ECO:0000313" key="1">
    <source>
        <dbReference type="EMBL" id="DAD26278.1"/>
    </source>
</evidence>